<dbReference type="Pfam" id="PF00248">
    <property type="entry name" value="Aldo_ket_red"/>
    <property type="match status" value="1"/>
</dbReference>
<dbReference type="Gene3D" id="3.20.20.100">
    <property type="entry name" value="NADP-dependent oxidoreductase domain"/>
    <property type="match status" value="1"/>
</dbReference>
<protein>
    <recommendedName>
        <fullName evidence="2">NADP-dependent oxidoreductase domain-containing protein</fullName>
    </recommendedName>
</protein>
<dbReference type="SUPFAM" id="SSF51430">
    <property type="entry name" value="NAD(P)-linked oxidoreductase"/>
    <property type="match status" value="1"/>
</dbReference>
<keyword evidence="4" id="KW-1185">Reference proteome</keyword>
<name>A0A8H5GAE7_9AGAR</name>
<accession>A0A8H5GAE7</accession>
<evidence type="ECO:0000259" key="2">
    <source>
        <dbReference type="Pfam" id="PF00248"/>
    </source>
</evidence>
<sequence length="187" mass="21293">MFELLDRTQPHSVQFHAEHYSLAYREEEEREMFPTLKHFGVGSIPWSPLARGTLTRPLSQQTKRSETDRLIKNYKGGDIVNRSYNKPISNTHSVEELAKKRGISMAQVSLAWVMNRPGVTAPIIGTTSLDNLKQLLGEWNLVYVALLRPFNFDHGNTAAEAIDIILTDEEMKYLEEPYQPQGIIGHS</sequence>
<evidence type="ECO:0000313" key="4">
    <source>
        <dbReference type="Proteomes" id="UP000559256"/>
    </source>
</evidence>
<comment type="caution">
    <text evidence="3">The sequence shown here is derived from an EMBL/GenBank/DDBJ whole genome shotgun (WGS) entry which is preliminary data.</text>
</comment>
<dbReference type="PANTHER" id="PTHR43364">
    <property type="entry name" value="NADH-SPECIFIC METHYLGLYOXAL REDUCTASE-RELATED"/>
    <property type="match status" value="1"/>
</dbReference>
<feature type="domain" description="NADP-dependent oxidoreductase" evidence="2">
    <location>
        <begin position="18"/>
        <end position="143"/>
    </location>
</feature>
<dbReference type="InterPro" id="IPR050523">
    <property type="entry name" value="AKR_Detox_Biosynth"/>
</dbReference>
<dbReference type="AlphaFoldDB" id="A0A8H5GAE7"/>
<dbReference type="OrthoDB" id="48988at2759"/>
<reference evidence="3 4" key="1">
    <citation type="journal article" date="2020" name="ISME J.">
        <title>Uncovering the hidden diversity of litter-decomposition mechanisms in mushroom-forming fungi.</title>
        <authorList>
            <person name="Floudas D."/>
            <person name="Bentzer J."/>
            <person name="Ahren D."/>
            <person name="Johansson T."/>
            <person name="Persson P."/>
            <person name="Tunlid A."/>
        </authorList>
    </citation>
    <scope>NUCLEOTIDE SEQUENCE [LARGE SCALE GENOMIC DNA]</scope>
    <source>
        <strain evidence="3 4">CBS 291.85</strain>
    </source>
</reference>
<keyword evidence="1" id="KW-0560">Oxidoreductase</keyword>
<dbReference type="InterPro" id="IPR036812">
    <property type="entry name" value="NAD(P)_OxRdtase_dom_sf"/>
</dbReference>
<dbReference type="GO" id="GO:0016491">
    <property type="term" value="F:oxidoreductase activity"/>
    <property type="evidence" value="ECO:0007669"/>
    <property type="project" value="UniProtKB-KW"/>
</dbReference>
<proteinExistence type="predicted"/>
<organism evidence="3 4">
    <name type="scientific">Tetrapyrgos nigripes</name>
    <dbReference type="NCBI Taxonomy" id="182062"/>
    <lineage>
        <taxon>Eukaryota</taxon>
        <taxon>Fungi</taxon>
        <taxon>Dikarya</taxon>
        <taxon>Basidiomycota</taxon>
        <taxon>Agaricomycotina</taxon>
        <taxon>Agaricomycetes</taxon>
        <taxon>Agaricomycetidae</taxon>
        <taxon>Agaricales</taxon>
        <taxon>Marasmiineae</taxon>
        <taxon>Marasmiaceae</taxon>
        <taxon>Tetrapyrgos</taxon>
    </lineage>
</organism>
<dbReference type="Proteomes" id="UP000559256">
    <property type="component" value="Unassembled WGS sequence"/>
</dbReference>
<dbReference type="EMBL" id="JAACJM010000041">
    <property type="protein sequence ID" value="KAF5361317.1"/>
    <property type="molecule type" value="Genomic_DNA"/>
</dbReference>
<evidence type="ECO:0000256" key="1">
    <source>
        <dbReference type="ARBA" id="ARBA00023002"/>
    </source>
</evidence>
<dbReference type="PANTHER" id="PTHR43364:SF4">
    <property type="entry name" value="NAD(P)-LINKED OXIDOREDUCTASE SUPERFAMILY PROTEIN"/>
    <property type="match status" value="1"/>
</dbReference>
<gene>
    <name evidence="3" type="ORF">D9758_010284</name>
</gene>
<dbReference type="InterPro" id="IPR023210">
    <property type="entry name" value="NADP_OxRdtase_dom"/>
</dbReference>
<evidence type="ECO:0000313" key="3">
    <source>
        <dbReference type="EMBL" id="KAF5361317.1"/>
    </source>
</evidence>